<keyword evidence="7" id="KW-1185">Reference proteome</keyword>
<dbReference type="PANTHER" id="PTHR18875:SF8">
    <property type="entry name" value="COILED-COIL DOMAIN-CONTAINING PROTEIN 18"/>
    <property type="match status" value="1"/>
</dbReference>
<comment type="subcellular location">
    <subcellularLocation>
        <location evidence="1">Cytoplasm</location>
    </subcellularLocation>
</comment>
<proteinExistence type="predicted"/>
<feature type="coiled-coil region" evidence="4">
    <location>
        <begin position="154"/>
        <end position="350"/>
    </location>
</feature>
<evidence type="ECO:0000256" key="5">
    <source>
        <dbReference type="SAM" id="MobiDB-lite"/>
    </source>
</evidence>
<protein>
    <submittedName>
        <fullName evidence="6">Coiled-coil domain containing 18</fullName>
    </submittedName>
</protein>
<dbReference type="PANTHER" id="PTHR18875">
    <property type="entry name" value="SARCOMA ANTIGEN NY-SAR-24/CYTOSKELETAL PROTEIN SOJO"/>
    <property type="match status" value="1"/>
</dbReference>
<keyword evidence="2" id="KW-0963">Cytoplasm</keyword>
<dbReference type="AlphaFoldDB" id="A0A3Q4M603"/>
<feature type="region of interest" description="Disordered" evidence="5">
    <location>
        <begin position="794"/>
        <end position="816"/>
    </location>
</feature>
<evidence type="ECO:0000313" key="6">
    <source>
        <dbReference type="Ensembl" id="ENSNBRP00000003074.1"/>
    </source>
</evidence>
<sequence length="816" mass="93412">EMESISALRKKVGCVRQENACLALQDEQLISDLDAMQATSKSQMSEQIRQLEAELEAQAKELAAELRAECCQEAAAHSDIVVATLTEELSTLREELENKTALGKRAEQQRNQALENAEKLKEAFKDYKATVSIKLKRVMESENKLKGSLIECDREKEELERSQLTEEVKQFKTAAASLQAQIEEAGHKASHLERQLMERGAECRDVASLRRELEDLRAVTHSQEQKVAQSQKEAQQSQTELAGLEAILALLHLREAGEGYQQLTRVLQSKEAERLKQSNLIERLQDRLSRAQEEISSLQSSMAQRASHYQSLHTELLDKLKQATDTEKELKKKKARVAALEKQLQEKTSAYSLAALKEKTSSVQHYQSLLTKKQREHQQSLEKCQQSHSHQFTEQQQRIQMVLSLEEVQPRVAEMEQELSSLQRERDEAQRTALLLQNSLDQLTQLQSSLSACRKEMNSYLQQIEEMKKNYETELERNKEEKLHSTTLVCQSSSEENLQLQLSLQQQQTMLTESSARVSELEESQSQLHRQHLTLEVKKCREELVSKESELERLRKDVGVKTSQISCMEESLQHIKSQLISKNDIMDLEKALNRSEADRRSCSQKVEILEGQLQMVQNELADTLKQLQELKDVLQKTQKVSDERQASAEKLTVQLETQRELEERTHEVLDMDNALRERQGELQQRAKLLGQLDVAIKEHKQELERKVESLQQSLEARERELRLESLQETRGQLLKVSEQISSTMRSSQEQLTVKLQQSQTQLEEESEVARLQARISSLGRAADRQHLYNHSPSISSLHKVTDSPQLCLSAPSPASS</sequence>
<feature type="coiled-coil region" evidence="4">
    <location>
        <begin position="41"/>
        <end position="130"/>
    </location>
</feature>
<dbReference type="GO" id="GO:0005737">
    <property type="term" value="C:cytoplasm"/>
    <property type="evidence" value="ECO:0007669"/>
    <property type="project" value="UniProtKB-SubCell"/>
</dbReference>
<dbReference type="Ensembl" id="ENSNBRT00000003185.1">
    <property type="protein sequence ID" value="ENSNBRP00000003074.1"/>
    <property type="gene ID" value="ENSNBRG00000002423.1"/>
</dbReference>
<evidence type="ECO:0000313" key="7">
    <source>
        <dbReference type="Proteomes" id="UP000261580"/>
    </source>
</evidence>
<dbReference type="Bgee" id="ENSNBRG00000002423">
    <property type="expression patterns" value="Expressed in blood and 3 other cell types or tissues"/>
</dbReference>
<dbReference type="Proteomes" id="UP000261580">
    <property type="component" value="Unassembled WGS sequence"/>
</dbReference>
<evidence type="ECO:0000256" key="4">
    <source>
        <dbReference type="SAM" id="Coils"/>
    </source>
</evidence>
<name>A0A3Q4M603_NEOBR</name>
<feature type="coiled-coil region" evidence="4">
    <location>
        <begin position="585"/>
        <end position="640"/>
    </location>
</feature>
<reference evidence="6" key="1">
    <citation type="submission" date="2025-08" db="UniProtKB">
        <authorList>
            <consortium name="Ensembl"/>
        </authorList>
    </citation>
    <scope>IDENTIFICATION</scope>
</reference>
<dbReference type="STRING" id="32507.ENSNBRP00000003074"/>
<evidence type="ECO:0000256" key="2">
    <source>
        <dbReference type="ARBA" id="ARBA00022490"/>
    </source>
</evidence>
<dbReference type="OMA" id="XAERQRN"/>
<evidence type="ECO:0000256" key="1">
    <source>
        <dbReference type="ARBA" id="ARBA00004496"/>
    </source>
</evidence>
<organism evidence="6 7">
    <name type="scientific">Neolamprologus brichardi</name>
    <name type="common">Fairy cichlid</name>
    <name type="synonym">Lamprologus brichardi</name>
    <dbReference type="NCBI Taxonomy" id="32507"/>
    <lineage>
        <taxon>Eukaryota</taxon>
        <taxon>Metazoa</taxon>
        <taxon>Chordata</taxon>
        <taxon>Craniata</taxon>
        <taxon>Vertebrata</taxon>
        <taxon>Euteleostomi</taxon>
        <taxon>Actinopterygii</taxon>
        <taxon>Neopterygii</taxon>
        <taxon>Teleostei</taxon>
        <taxon>Neoteleostei</taxon>
        <taxon>Acanthomorphata</taxon>
        <taxon>Ovalentaria</taxon>
        <taxon>Cichlomorphae</taxon>
        <taxon>Cichliformes</taxon>
        <taxon>Cichlidae</taxon>
        <taxon>African cichlids</taxon>
        <taxon>Pseudocrenilabrinae</taxon>
        <taxon>Lamprologini</taxon>
        <taxon>Neolamprologus</taxon>
    </lineage>
</organism>
<accession>A0A3Q4M603</accession>
<reference evidence="6" key="2">
    <citation type="submission" date="2025-09" db="UniProtKB">
        <authorList>
            <consortium name="Ensembl"/>
        </authorList>
    </citation>
    <scope>IDENTIFICATION</scope>
</reference>
<dbReference type="GeneTree" id="ENSGT00940000153190"/>
<feature type="coiled-coil region" evidence="4">
    <location>
        <begin position="405"/>
        <end position="557"/>
    </location>
</feature>
<keyword evidence="3 4" id="KW-0175">Coiled coil</keyword>
<evidence type="ECO:0000256" key="3">
    <source>
        <dbReference type="ARBA" id="ARBA00023054"/>
    </source>
</evidence>
<feature type="coiled-coil region" evidence="4">
    <location>
        <begin position="696"/>
        <end position="768"/>
    </location>
</feature>